<dbReference type="PROSITE" id="PS50215">
    <property type="entry name" value="ADAM_MEPRO"/>
    <property type="match status" value="1"/>
</dbReference>
<gene>
    <name evidence="12" type="primary">LOC105433488</name>
</gene>
<keyword evidence="3" id="KW-0378">Hydrolase</keyword>
<dbReference type="AlphaFoldDB" id="A0A6I9X3E7"/>
<accession>A0A6I9X3E7</accession>
<dbReference type="GeneID" id="105433488"/>
<dbReference type="InterPro" id="IPR006586">
    <property type="entry name" value="ADAM_Cys-rich"/>
</dbReference>
<evidence type="ECO:0000256" key="7">
    <source>
        <dbReference type="ARBA" id="ARBA00023180"/>
    </source>
</evidence>
<evidence type="ECO:0000256" key="3">
    <source>
        <dbReference type="ARBA" id="ARBA00022801"/>
    </source>
</evidence>
<feature type="domain" description="Peptidase M12B" evidence="10">
    <location>
        <begin position="223"/>
        <end position="449"/>
    </location>
</feature>
<dbReference type="OrthoDB" id="7695528at2759"/>
<dbReference type="PANTHER" id="PTHR11905:SF249">
    <property type="entry name" value="SOL NARAE, ISOFORM C"/>
    <property type="match status" value="1"/>
</dbReference>
<proteinExistence type="predicted"/>
<dbReference type="Pfam" id="PF17771">
    <property type="entry name" value="ADAMTS_CR_2"/>
    <property type="match status" value="1"/>
</dbReference>
<dbReference type="InterPro" id="IPR024079">
    <property type="entry name" value="MetalloPept_cat_dom_sf"/>
</dbReference>
<feature type="active site" evidence="8">
    <location>
        <position position="385"/>
    </location>
</feature>
<feature type="binding site" evidence="8">
    <location>
        <position position="388"/>
    </location>
    <ligand>
        <name>Zn(2+)</name>
        <dbReference type="ChEBI" id="CHEBI:29105"/>
        <note>catalytic</note>
    </ligand>
</feature>
<comment type="caution">
    <text evidence="8">Lacks conserved residue(s) required for the propagation of feature annotation.</text>
</comment>
<evidence type="ECO:0000256" key="6">
    <source>
        <dbReference type="ARBA" id="ARBA00023157"/>
    </source>
</evidence>
<keyword evidence="9" id="KW-0732">Signal</keyword>
<dbReference type="Gene3D" id="3.40.390.10">
    <property type="entry name" value="Collagenase (Catalytic Domain)"/>
    <property type="match status" value="1"/>
</dbReference>
<keyword evidence="11" id="KW-1185">Reference proteome</keyword>
<dbReference type="SUPFAM" id="SSF55486">
    <property type="entry name" value="Metalloproteases ('zincins'), catalytic domain"/>
    <property type="match status" value="1"/>
</dbReference>
<dbReference type="GO" id="GO:0006509">
    <property type="term" value="P:membrane protein ectodomain proteolysis"/>
    <property type="evidence" value="ECO:0007669"/>
    <property type="project" value="TreeGrafter"/>
</dbReference>
<keyword evidence="2 8" id="KW-0479">Metal-binding</keyword>
<dbReference type="GO" id="GO:0046872">
    <property type="term" value="F:metal ion binding"/>
    <property type="evidence" value="ECO:0007669"/>
    <property type="project" value="UniProtKB-KW"/>
</dbReference>
<keyword evidence="7" id="KW-0325">Glycoprotein</keyword>
<evidence type="ECO:0000313" key="12">
    <source>
        <dbReference type="RefSeq" id="XP_011647137.1"/>
    </source>
</evidence>
<evidence type="ECO:0000256" key="8">
    <source>
        <dbReference type="PROSITE-ProRule" id="PRU00276"/>
    </source>
</evidence>
<protein>
    <submittedName>
        <fullName evidence="12">Venom metalloproteinase 3-like</fullName>
    </submittedName>
</protein>
<dbReference type="Proteomes" id="UP000504615">
    <property type="component" value="Unplaced"/>
</dbReference>
<feature type="binding site" evidence="8">
    <location>
        <position position="384"/>
    </location>
    <ligand>
        <name>Zn(2+)</name>
        <dbReference type="ChEBI" id="CHEBI:29105"/>
        <note>catalytic</note>
    </ligand>
</feature>
<name>A0A6I9X3E7_9HYME</name>
<dbReference type="GO" id="GO:0004222">
    <property type="term" value="F:metalloendopeptidase activity"/>
    <property type="evidence" value="ECO:0007669"/>
    <property type="project" value="InterPro"/>
</dbReference>
<dbReference type="SMART" id="SM00608">
    <property type="entry name" value="ACR"/>
    <property type="match status" value="1"/>
</dbReference>
<evidence type="ECO:0000256" key="9">
    <source>
        <dbReference type="SAM" id="SignalP"/>
    </source>
</evidence>
<keyword evidence="6" id="KW-1015">Disulfide bond</keyword>
<dbReference type="Pfam" id="PF13582">
    <property type="entry name" value="Reprolysin_3"/>
    <property type="match status" value="1"/>
</dbReference>
<dbReference type="PANTHER" id="PTHR11905">
    <property type="entry name" value="ADAM A DISINTEGRIN AND METALLOPROTEASE DOMAIN"/>
    <property type="match status" value="1"/>
</dbReference>
<dbReference type="KEGG" id="pbar:105433488"/>
<keyword evidence="1" id="KW-0645">Protease</keyword>
<feature type="binding site" evidence="8">
    <location>
        <position position="394"/>
    </location>
    <ligand>
        <name>Zn(2+)</name>
        <dbReference type="ChEBI" id="CHEBI:29105"/>
        <note>catalytic</note>
    </ligand>
</feature>
<keyword evidence="5" id="KW-0482">Metalloprotease</keyword>
<evidence type="ECO:0000256" key="5">
    <source>
        <dbReference type="ARBA" id="ARBA00023049"/>
    </source>
</evidence>
<organism evidence="11 12">
    <name type="scientific">Pogonomyrmex barbatus</name>
    <name type="common">red harvester ant</name>
    <dbReference type="NCBI Taxonomy" id="144034"/>
    <lineage>
        <taxon>Eukaryota</taxon>
        <taxon>Metazoa</taxon>
        <taxon>Ecdysozoa</taxon>
        <taxon>Arthropoda</taxon>
        <taxon>Hexapoda</taxon>
        <taxon>Insecta</taxon>
        <taxon>Pterygota</taxon>
        <taxon>Neoptera</taxon>
        <taxon>Endopterygota</taxon>
        <taxon>Hymenoptera</taxon>
        <taxon>Apocrita</taxon>
        <taxon>Aculeata</taxon>
        <taxon>Formicoidea</taxon>
        <taxon>Formicidae</taxon>
        <taxon>Myrmicinae</taxon>
        <taxon>Pogonomyrmex</taxon>
    </lineage>
</organism>
<dbReference type="RefSeq" id="XP_011647137.1">
    <property type="nucleotide sequence ID" value="XM_011648835.2"/>
</dbReference>
<keyword evidence="4 8" id="KW-0862">Zinc</keyword>
<sequence length="581" mass="65418">MFLAIFLLCLAGIPFSRCKQLHEYMTSDEVMSVFHKPHHLVPEYEVVPVLHRTVKTDDSEESGSEIKLNALNKDVQMYLYPTEGILASKSTPVWTVSSDSEATEGLRYKQVPKAMKSLGTMLQNVHTSSAVLLTPTSDGQVHLDGVLNNSYVIKSLPQRILKHVLYGGHNLYEPHHTKNVTDDDFAYTHHHVVYKMPLSDQQKDFKIKDPENQEEKRNGPDIIYPECLIVIDYTIYKLLGKNLEQAIKYIVSFWNGVDLRYRLLTTPKIRFNIAGIIIGVDRNATPYLENGRVDVSSVDADIALRGMADYFYRENRFPTDSYDLAIALTHLDMCNMIDDYCDTSTLGYAYVAGACDRNATKQSSEAVGIVEDNGGFSGIIPTAHEIGHLIGARHDGNPKSAKECPPYDGFIMTNGLMLHENGFEWSSCSINAFYNFINEDRAKCLYNKPVSDTEVSRVLPGQLMSLDEQCYKVFGTKACNKDASACTRLECAYPKIEGYCTATAPAAEGSSCGEGLICLNGKCVLEGLLPKEKEKEKELLKYLPKFNLQSIKKIPWLSILRKLKDKIKDRIKERIKKRLFT</sequence>
<reference evidence="12" key="1">
    <citation type="submission" date="2025-08" db="UniProtKB">
        <authorList>
            <consortium name="RefSeq"/>
        </authorList>
    </citation>
    <scope>IDENTIFICATION</scope>
</reference>
<dbReference type="InterPro" id="IPR041645">
    <property type="entry name" value="ADAMTS_CR_2"/>
</dbReference>
<evidence type="ECO:0000256" key="4">
    <source>
        <dbReference type="ARBA" id="ARBA00022833"/>
    </source>
</evidence>
<evidence type="ECO:0000256" key="2">
    <source>
        <dbReference type="ARBA" id="ARBA00022723"/>
    </source>
</evidence>
<feature type="signal peptide" evidence="9">
    <location>
        <begin position="1"/>
        <end position="18"/>
    </location>
</feature>
<dbReference type="InterPro" id="IPR001590">
    <property type="entry name" value="Peptidase_M12B"/>
</dbReference>
<evidence type="ECO:0000256" key="1">
    <source>
        <dbReference type="ARBA" id="ARBA00022670"/>
    </source>
</evidence>
<evidence type="ECO:0000313" key="11">
    <source>
        <dbReference type="Proteomes" id="UP000504615"/>
    </source>
</evidence>
<feature type="chain" id="PRO_5026721848" evidence="9">
    <location>
        <begin position="19"/>
        <end position="581"/>
    </location>
</feature>
<dbReference type="Gene3D" id="3.40.1620.60">
    <property type="match status" value="1"/>
</dbReference>
<evidence type="ECO:0000259" key="10">
    <source>
        <dbReference type="PROSITE" id="PS50215"/>
    </source>
</evidence>